<feature type="region of interest" description="Disordered" evidence="2">
    <location>
        <begin position="183"/>
        <end position="203"/>
    </location>
</feature>
<dbReference type="EMBL" id="JACEZT010000020">
    <property type="protein sequence ID" value="MBA5639874.1"/>
    <property type="molecule type" value="Genomic_DNA"/>
</dbReference>
<dbReference type="SUPFAM" id="SSF53448">
    <property type="entry name" value="Nucleotide-diphospho-sugar transferases"/>
    <property type="match status" value="1"/>
</dbReference>
<evidence type="ECO:0000256" key="1">
    <source>
        <dbReference type="ARBA" id="ARBA00022842"/>
    </source>
</evidence>
<gene>
    <name evidence="4" type="ORF">H3H37_22710</name>
</gene>
<sequence length="203" mass="20647">MSLTGVLLAAGRGRRFDPSGQRSKLLQPLAGGGTVAEASARTLLAALPRVVAVVRPGDDALAAALGALGCEVCVCPDADLGMAASLVHAIDYARGAAGWLIALADMPFVQGATIASLTAAVHNVEHGAGIAVPMYQGRRGNPVAFGHAYLPPLLALEGDQGARALLRAHPVCEVAVDDSGVLRDIDTPDDLAPPQAAPEPEQL</sequence>
<dbReference type="PANTHER" id="PTHR43777">
    <property type="entry name" value="MOLYBDENUM COFACTOR CYTIDYLYLTRANSFERASE"/>
    <property type="match status" value="1"/>
</dbReference>
<protein>
    <submittedName>
        <fullName evidence="4">Nucleotidyltransferase family protein</fullName>
    </submittedName>
</protein>
<reference evidence="4 5" key="1">
    <citation type="submission" date="2020-07" db="EMBL/GenBank/DDBJ databases">
        <title>Novel species isolated from subtropical streams in China.</title>
        <authorList>
            <person name="Lu H."/>
        </authorList>
    </citation>
    <scope>NUCLEOTIDE SEQUENCE [LARGE SCALE GENOMIC DNA]</scope>
    <source>
        <strain evidence="4 5">LX20W</strain>
    </source>
</reference>
<dbReference type="InterPro" id="IPR029044">
    <property type="entry name" value="Nucleotide-diphossugar_trans"/>
</dbReference>
<feature type="compositionally biased region" description="Low complexity" evidence="2">
    <location>
        <begin position="190"/>
        <end position="203"/>
    </location>
</feature>
<comment type="caution">
    <text evidence="4">The sequence shown here is derived from an EMBL/GenBank/DDBJ whole genome shotgun (WGS) entry which is preliminary data.</text>
</comment>
<evidence type="ECO:0000256" key="2">
    <source>
        <dbReference type="SAM" id="MobiDB-lite"/>
    </source>
</evidence>
<dbReference type="RefSeq" id="WP_182166795.1">
    <property type="nucleotide sequence ID" value="NZ_JACEZT010000020.1"/>
</dbReference>
<dbReference type="Proteomes" id="UP000534388">
    <property type="component" value="Unassembled WGS sequence"/>
</dbReference>
<proteinExistence type="predicted"/>
<dbReference type="InterPro" id="IPR025877">
    <property type="entry name" value="MobA-like_NTP_Trfase"/>
</dbReference>
<keyword evidence="5" id="KW-1185">Reference proteome</keyword>
<dbReference type="Gene3D" id="3.90.550.10">
    <property type="entry name" value="Spore Coat Polysaccharide Biosynthesis Protein SpsA, Chain A"/>
    <property type="match status" value="1"/>
</dbReference>
<evidence type="ECO:0000313" key="5">
    <source>
        <dbReference type="Proteomes" id="UP000534388"/>
    </source>
</evidence>
<keyword evidence="1" id="KW-0460">Magnesium</keyword>
<evidence type="ECO:0000313" key="4">
    <source>
        <dbReference type="EMBL" id="MBA5639874.1"/>
    </source>
</evidence>
<dbReference type="GO" id="GO:0016779">
    <property type="term" value="F:nucleotidyltransferase activity"/>
    <property type="evidence" value="ECO:0007669"/>
    <property type="project" value="UniProtKB-ARBA"/>
</dbReference>
<dbReference type="AlphaFoldDB" id="A0A7W2EWG3"/>
<keyword evidence="4" id="KW-0808">Transferase</keyword>
<dbReference type="CDD" id="cd04182">
    <property type="entry name" value="GT_2_like_f"/>
    <property type="match status" value="1"/>
</dbReference>
<dbReference type="PANTHER" id="PTHR43777:SF1">
    <property type="entry name" value="MOLYBDENUM COFACTOR CYTIDYLYLTRANSFERASE"/>
    <property type="match status" value="1"/>
</dbReference>
<name>A0A7W2EWG3_9BURK</name>
<dbReference type="Pfam" id="PF12804">
    <property type="entry name" value="NTP_transf_3"/>
    <property type="match status" value="1"/>
</dbReference>
<evidence type="ECO:0000259" key="3">
    <source>
        <dbReference type="Pfam" id="PF12804"/>
    </source>
</evidence>
<organism evidence="4 5">
    <name type="scientific">Rugamonas brunnea</name>
    <dbReference type="NCBI Taxonomy" id="2758569"/>
    <lineage>
        <taxon>Bacteria</taxon>
        <taxon>Pseudomonadati</taxon>
        <taxon>Pseudomonadota</taxon>
        <taxon>Betaproteobacteria</taxon>
        <taxon>Burkholderiales</taxon>
        <taxon>Oxalobacteraceae</taxon>
        <taxon>Telluria group</taxon>
        <taxon>Rugamonas</taxon>
    </lineage>
</organism>
<accession>A0A7W2EWG3</accession>
<feature type="domain" description="MobA-like NTP transferase" evidence="3">
    <location>
        <begin position="5"/>
        <end position="169"/>
    </location>
</feature>